<keyword evidence="4" id="KW-0288">FMN</keyword>
<organism evidence="10">
    <name type="scientific">marine sediment metagenome</name>
    <dbReference type="NCBI Taxonomy" id="412755"/>
    <lineage>
        <taxon>unclassified sequences</taxon>
        <taxon>metagenomes</taxon>
        <taxon>ecological metagenomes</taxon>
    </lineage>
</organism>
<feature type="transmembrane region" description="Helical" evidence="9">
    <location>
        <begin position="7"/>
        <end position="25"/>
    </location>
</feature>
<protein>
    <submittedName>
        <fullName evidence="10">Uncharacterized protein</fullName>
    </submittedName>
</protein>
<dbReference type="AlphaFoldDB" id="X1FYL9"/>
<keyword evidence="6" id="KW-1278">Translocase</keyword>
<dbReference type="PANTHER" id="PTHR30578">
    <property type="entry name" value="ELECTRON TRANSPORT COMPLEX PROTEIN RNFD"/>
    <property type="match status" value="1"/>
</dbReference>
<evidence type="ECO:0000256" key="6">
    <source>
        <dbReference type="ARBA" id="ARBA00022967"/>
    </source>
</evidence>
<keyword evidence="2" id="KW-0597">Phosphoprotein</keyword>
<keyword evidence="5 9" id="KW-0812">Transmembrane</keyword>
<keyword evidence="3" id="KW-0285">Flavoprotein</keyword>
<accession>X1FYL9</accession>
<evidence type="ECO:0000256" key="7">
    <source>
        <dbReference type="ARBA" id="ARBA00022989"/>
    </source>
</evidence>
<evidence type="ECO:0000256" key="9">
    <source>
        <dbReference type="SAM" id="Phobius"/>
    </source>
</evidence>
<reference evidence="10" key="1">
    <citation type="journal article" date="2014" name="Front. Microbiol.">
        <title>High frequency of phylogenetically diverse reductive dehalogenase-homologous genes in deep subseafloor sedimentary metagenomes.</title>
        <authorList>
            <person name="Kawai M."/>
            <person name="Futagami T."/>
            <person name="Toyoda A."/>
            <person name="Takaki Y."/>
            <person name="Nishi S."/>
            <person name="Hori S."/>
            <person name="Arai W."/>
            <person name="Tsubouchi T."/>
            <person name="Morono Y."/>
            <person name="Uchiyama I."/>
            <person name="Ito T."/>
            <person name="Fujiyama A."/>
            <person name="Inagaki F."/>
            <person name="Takami H."/>
        </authorList>
    </citation>
    <scope>NUCLEOTIDE SEQUENCE</scope>
    <source>
        <strain evidence="10">Expedition CK06-06</strain>
    </source>
</reference>
<dbReference type="Pfam" id="PF03116">
    <property type="entry name" value="NQR2_RnfD_RnfE"/>
    <property type="match status" value="1"/>
</dbReference>
<evidence type="ECO:0000313" key="10">
    <source>
        <dbReference type="EMBL" id="GAH25863.1"/>
    </source>
</evidence>
<name>X1FYL9_9ZZZZ</name>
<evidence type="ECO:0000256" key="5">
    <source>
        <dbReference type="ARBA" id="ARBA00022692"/>
    </source>
</evidence>
<keyword evidence="8 9" id="KW-0472">Membrane</keyword>
<keyword evidence="7 9" id="KW-1133">Transmembrane helix</keyword>
<comment type="caution">
    <text evidence="10">The sequence shown here is derived from an EMBL/GenBank/DDBJ whole genome shotgun (WGS) entry which is preliminary data.</text>
</comment>
<feature type="transmembrane region" description="Helical" evidence="9">
    <location>
        <begin position="37"/>
        <end position="67"/>
    </location>
</feature>
<dbReference type="GO" id="GO:0055085">
    <property type="term" value="P:transmembrane transport"/>
    <property type="evidence" value="ECO:0007669"/>
    <property type="project" value="InterPro"/>
</dbReference>
<gene>
    <name evidence="10" type="ORF">S03H2_09700</name>
</gene>
<keyword evidence="1" id="KW-0813">Transport</keyword>
<evidence type="ECO:0000256" key="1">
    <source>
        <dbReference type="ARBA" id="ARBA00022448"/>
    </source>
</evidence>
<feature type="non-terminal residue" evidence="10">
    <location>
        <position position="1"/>
    </location>
</feature>
<sequence>RVIDWRIPLGILLSLTAFTGAFWLANPEKYASPLFHILAGGLLIGAFFMATDMVTSLITPLGTWIYALGIANSKEREGGRVIARSIPVITADPSRRE</sequence>
<proteinExistence type="predicted"/>
<dbReference type="PANTHER" id="PTHR30578:SF0">
    <property type="entry name" value="ION-TRANSLOCATING OXIDOREDUCTASE COMPLEX SUBUNIT D"/>
    <property type="match status" value="1"/>
</dbReference>
<dbReference type="InterPro" id="IPR004338">
    <property type="entry name" value="NqrB/RnfD"/>
</dbReference>
<evidence type="ECO:0000256" key="2">
    <source>
        <dbReference type="ARBA" id="ARBA00022553"/>
    </source>
</evidence>
<evidence type="ECO:0000256" key="3">
    <source>
        <dbReference type="ARBA" id="ARBA00022630"/>
    </source>
</evidence>
<evidence type="ECO:0000256" key="8">
    <source>
        <dbReference type="ARBA" id="ARBA00023136"/>
    </source>
</evidence>
<evidence type="ECO:0000256" key="4">
    <source>
        <dbReference type="ARBA" id="ARBA00022643"/>
    </source>
</evidence>
<dbReference type="EMBL" id="BARU01005025">
    <property type="protein sequence ID" value="GAH25863.1"/>
    <property type="molecule type" value="Genomic_DNA"/>
</dbReference>
<dbReference type="GO" id="GO:0005886">
    <property type="term" value="C:plasma membrane"/>
    <property type="evidence" value="ECO:0007669"/>
    <property type="project" value="TreeGrafter"/>
</dbReference>